<comment type="caution">
    <text evidence="3">The sequence shown here is derived from an EMBL/GenBank/DDBJ whole genome shotgun (WGS) entry which is preliminary data.</text>
</comment>
<organism evidence="3 4">
    <name type="scientific">Faecalibacter rhinopitheci</name>
    <dbReference type="NCBI Taxonomy" id="2779678"/>
    <lineage>
        <taxon>Bacteria</taxon>
        <taxon>Pseudomonadati</taxon>
        <taxon>Bacteroidota</taxon>
        <taxon>Flavobacteriia</taxon>
        <taxon>Flavobacteriales</taxon>
        <taxon>Weeksellaceae</taxon>
        <taxon>Faecalibacter</taxon>
    </lineage>
</organism>
<dbReference type="EMBL" id="JADGIK010000010">
    <property type="protein sequence ID" value="MBF0598221.1"/>
    <property type="molecule type" value="Genomic_DNA"/>
</dbReference>
<accession>A0A8J7KIQ5</accession>
<dbReference type="InterPro" id="IPR025665">
    <property type="entry name" value="Beta-barrel_OMP_2"/>
</dbReference>
<dbReference type="AlphaFoldDB" id="A0A8J7KIQ5"/>
<keyword evidence="4" id="KW-1185">Reference proteome</keyword>
<dbReference type="Proteomes" id="UP000608754">
    <property type="component" value="Unassembled WGS sequence"/>
</dbReference>
<proteinExistence type="predicted"/>
<feature type="domain" description="Outer membrane protein beta-barrel" evidence="2">
    <location>
        <begin position="20"/>
        <end position="165"/>
    </location>
</feature>
<name>A0A8J7KIQ5_9FLAO</name>
<protein>
    <submittedName>
        <fullName evidence="3">PorT family protein</fullName>
    </submittedName>
</protein>
<sequence>MRKLYNFMILMIGILSTSIQAQTLHYGIKAGYNAANIGGDVDNSKTLSAFHVGLLVEVALSDQFSLQPEVLYSAQGAKFNSNRESNIDYVNVPILVKYYFIDGFSVEAGPQIGFLTKSEDKINGQTIDYKDETKGVDFSIPVGLSYRFPINIFASLRYAFGLSNFNDLESSNYKMNHQVFQASVGYRF</sequence>
<gene>
    <name evidence="3" type="ORF">IM532_12355</name>
</gene>
<evidence type="ECO:0000313" key="4">
    <source>
        <dbReference type="Proteomes" id="UP000608754"/>
    </source>
</evidence>
<reference evidence="3" key="1">
    <citation type="submission" date="2020-10" db="EMBL/GenBank/DDBJ databases">
        <authorList>
            <person name="Lu T."/>
            <person name="Wang Q."/>
            <person name="Han X."/>
        </authorList>
    </citation>
    <scope>NUCLEOTIDE SEQUENCE</scope>
    <source>
        <strain evidence="3">WQ 117</strain>
    </source>
</reference>
<dbReference type="InterPro" id="IPR011250">
    <property type="entry name" value="OMP/PagP_B-barrel"/>
</dbReference>
<evidence type="ECO:0000256" key="1">
    <source>
        <dbReference type="SAM" id="SignalP"/>
    </source>
</evidence>
<evidence type="ECO:0000313" key="3">
    <source>
        <dbReference type="EMBL" id="MBF0598221.1"/>
    </source>
</evidence>
<evidence type="ECO:0000259" key="2">
    <source>
        <dbReference type="Pfam" id="PF13568"/>
    </source>
</evidence>
<feature type="chain" id="PRO_5035163161" evidence="1">
    <location>
        <begin position="22"/>
        <end position="188"/>
    </location>
</feature>
<feature type="signal peptide" evidence="1">
    <location>
        <begin position="1"/>
        <end position="21"/>
    </location>
</feature>
<dbReference type="SUPFAM" id="SSF56925">
    <property type="entry name" value="OMPA-like"/>
    <property type="match status" value="1"/>
</dbReference>
<keyword evidence="1" id="KW-0732">Signal</keyword>
<dbReference type="RefSeq" id="WP_194183785.1">
    <property type="nucleotide sequence ID" value="NZ_JADGIK010000010.1"/>
</dbReference>
<dbReference type="Gene3D" id="2.40.160.20">
    <property type="match status" value="1"/>
</dbReference>
<dbReference type="Pfam" id="PF13568">
    <property type="entry name" value="OMP_b-brl_2"/>
    <property type="match status" value="1"/>
</dbReference>